<dbReference type="GeneID" id="89522885"/>
<sequence length="95" mass="10829">MKLEQKWYSAARGTLFAAVLLLCLAGGIRGGLGLVFLAMGVAAAIAFRGIELRHLRCPNCGRFILPWFSMEETQYCRACGFHFPWKFDRWWEKGN</sequence>
<dbReference type="RefSeq" id="WP_119311074.1">
    <property type="nucleotide sequence ID" value="NZ_CAUWCU010000030.1"/>
</dbReference>
<evidence type="ECO:0000313" key="2">
    <source>
        <dbReference type="Proteomes" id="UP000298642"/>
    </source>
</evidence>
<dbReference type="KEGG" id="obj:EIO64_01055"/>
<keyword evidence="2" id="KW-1185">Reference proteome</keyword>
<name>A0A4D7AJZ4_9FIRM</name>
<protein>
    <submittedName>
        <fullName evidence="1">Uncharacterized protein</fullName>
    </submittedName>
</protein>
<reference evidence="2" key="1">
    <citation type="submission" date="2018-12" db="EMBL/GenBank/DDBJ databases">
        <title>Dusodibacter welbiota gen. nov., sp. nov., isolated from human faeces and emended description of the Oscillibacter genus.</title>
        <authorList>
            <person name="Le Roy T."/>
            <person name="Van der Smissen P."/>
            <person name="Delzenne N."/>
            <person name="Muccioli G."/>
            <person name="Collet J.F."/>
            <person name="Cani P.D."/>
        </authorList>
    </citation>
    <scope>NUCLEOTIDE SEQUENCE [LARGE SCALE GENOMIC DNA]</scope>
    <source>
        <strain evidence="2">J115</strain>
    </source>
</reference>
<evidence type="ECO:0000313" key="1">
    <source>
        <dbReference type="EMBL" id="QCI57981.1"/>
    </source>
</evidence>
<proteinExistence type="predicted"/>
<dbReference type="AlphaFoldDB" id="A0A4D7AJZ4"/>
<organism evidence="1 2">
    <name type="scientific">Dysosmobacter welbionis</name>
    <dbReference type="NCBI Taxonomy" id="2093857"/>
    <lineage>
        <taxon>Bacteria</taxon>
        <taxon>Bacillati</taxon>
        <taxon>Bacillota</taxon>
        <taxon>Clostridia</taxon>
        <taxon>Eubacteriales</taxon>
        <taxon>Oscillospiraceae</taxon>
        <taxon>Dysosmobacter</taxon>
    </lineage>
</organism>
<accession>A0A4D7AJZ4</accession>
<dbReference type="SUPFAM" id="SSF57783">
    <property type="entry name" value="Zinc beta-ribbon"/>
    <property type="match status" value="1"/>
</dbReference>
<dbReference type="EMBL" id="CP034413">
    <property type="protein sequence ID" value="QCI57981.1"/>
    <property type="molecule type" value="Genomic_DNA"/>
</dbReference>
<gene>
    <name evidence="1" type="ORF">EIO64_01055</name>
</gene>
<dbReference type="Proteomes" id="UP000298642">
    <property type="component" value="Chromosome"/>
</dbReference>